<feature type="compositionally biased region" description="Acidic residues" evidence="1">
    <location>
        <begin position="335"/>
        <end position="350"/>
    </location>
</feature>
<gene>
    <name evidence="2" type="ORF">LTR77_004767</name>
</gene>
<proteinExistence type="predicted"/>
<feature type="region of interest" description="Disordered" evidence="1">
    <location>
        <begin position="327"/>
        <end position="361"/>
    </location>
</feature>
<comment type="caution">
    <text evidence="2">The sequence shown here is derived from an EMBL/GenBank/DDBJ whole genome shotgun (WGS) entry which is preliminary data.</text>
</comment>
<dbReference type="EMBL" id="JAVRRT010000007">
    <property type="protein sequence ID" value="KAK5170182.1"/>
    <property type="molecule type" value="Genomic_DNA"/>
</dbReference>
<sequence>MPTAMSGGSIPEAFAMKRQTAYSPFQKLPAEMLELILDYMGLAAHVELSVYNFHQFLWWTRDRVPDLKPLRLAIREYTYLPRLLSRFFHTIWLDDSAKRLETLCTTNVSHMSPYFRRVVFDTDRDGIVAADGLNPNPLRVAFTNILRKMPKVDTFYIRTSQKATFHAIIWSLSAASNRISHLYLETHTESSSEWASHGTFDWLALLSLQTLVFCPQRLEDLRDVEEFFDRDFAERRGSSINDFLNRCSQSLRFLGIRNVDFREVYIGDGMPPLTIRHHTGEQGRYKHHKDAHMNLQYSLAMYLSGLGEWNRSLRLWFDSDLTESDEEYMLTGGDSESDGNGEDDATEDVDGPSQDGDRDLE</sequence>
<evidence type="ECO:0000313" key="3">
    <source>
        <dbReference type="Proteomes" id="UP001337655"/>
    </source>
</evidence>
<name>A0AAV9PDI0_9PEZI</name>
<protein>
    <recommendedName>
        <fullName evidence="4">F-box domain-containing protein</fullName>
    </recommendedName>
</protein>
<dbReference type="RefSeq" id="XP_064659380.1">
    <property type="nucleotide sequence ID" value="XM_064802019.1"/>
</dbReference>
<dbReference type="Proteomes" id="UP001337655">
    <property type="component" value="Unassembled WGS sequence"/>
</dbReference>
<evidence type="ECO:0000256" key="1">
    <source>
        <dbReference type="SAM" id="MobiDB-lite"/>
    </source>
</evidence>
<evidence type="ECO:0008006" key="4">
    <source>
        <dbReference type="Google" id="ProtNLM"/>
    </source>
</evidence>
<keyword evidence="3" id="KW-1185">Reference proteome</keyword>
<organism evidence="2 3">
    <name type="scientific">Saxophila tyrrhenica</name>
    <dbReference type="NCBI Taxonomy" id="1690608"/>
    <lineage>
        <taxon>Eukaryota</taxon>
        <taxon>Fungi</taxon>
        <taxon>Dikarya</taxon>
        <taxon>Ascomycota</taxon>
        <taxon>Pezizomycotina</taxon>
        <taxon>Dothideomycetes</taxon>
        <taxon>Dothideomycetidae</taxon>
        <taxon>Mycosphaerellales</taxon>
        <taxon>Extremaceae</taxon>
        <taxon>Saxophila</taxon>
    </lineage>
</organism>
<evidence type="ECO:0000313" key="2">
    <source>
        <dbReference type="EMBL" id="KAK5170182.1"/>
    </source>
</evidence>
<reference evidence="2 3" key="1">
    <citation type="submission" date="2023-08" db="EMBL/GenBank/DDBJ databases">
        <title>Black Yeasts Isolated from many extreme environments.</title>
        <authorList>
            <person name="Coleine C."/>
            <person name="Stajich J.E."/>
            <person name="Selbmann L."/>
        </authorList>
    </citation>
    <scope>NUCLEOTIDE SEQUENCE [LARGE SCALE GENOMIC DNA]</scope>
    <source>
        <strain evidence="2 3">CCFEE 5935</strain>
    </source>
</reference>
<accession>A0AAV9PDI0</accession>
<dbReference type="AlphaFoldDB" id="A0AAV9PDI0"/>
<dbReference type="GeneID" id="89926112"/>